<name>A0A1R3VHJ3_9HYPH</name>
<sequence length="246" mass="27495">MKQFKRPEHRIIAEALALMDREFLTANQCWFGGGTAIVMKLGEYRRSLDVDFLCADPDGYRELRTRAAERGVRAFLPEPVEAVRDFQIDQYGLRTVVRLKGQLIKFEIIREGRIQLQGHFDDDLNVPALIAADMFAEKLLANADRCQDRATAYRDAIDLGRLVKAHGEIPAEALSKAQTAYGSDIQHKVAWVVSKLQDRDELRNAAESLQMDTNAADAAISALRNEGIRLWPGAGIGNDSADRANK</sequence>
<evidence type="ECO:0000313" key="1">
    <source>
        <dbReference type="EMBL" id="SIT58746.1"/>
    </source>
</evidence>
<accession>A0A1R3VHJ3</accession>
<protein>
    <recommendedName>
        <fullName evidence="3">Nucleotidyl transferase AbiEii/AbiGii toxin family protein</fullName>
    </recommendedName>
</protein>
<evidence type="ECO:0008006" key="3">
    <source>
        <dbReference type="Google" id="ProtNLM"/>
    </source>
</evidence>
<dbReference type="EMBL" id="FTPD01000056">
    <property type="protein sequence ID" value="SIT58746.1"/>
    <property type="molecule type" value="Genomic_DNA"/>
</dbReference>
<organism evidence="1 2">
    <name type="scientific">Mesorhizobium prunaredense</name>
    <dbReference type="NCBI Taxonomy" id="1631249"/>
    <lineage>
        <taxon>Bacteria</taxon>
        <taxon>Pseudomonadati</taxon>
        <taxon>Pseudomonadota</taxon>
        <taxon>Alphaproteobacteria</taxon>
        <taxon>Hyphomicrobiales</taxon>
        <taxon>Phyllobacteriaceae</taxon>
        <taxon>Mesorhizobium</taxon>
    </lineage>
</organism>
<dbReference type="AlphaFoldDB" id="A0A1R3VHJ3"/>
<dbReference type="RefSeq" id="WP_077381795.1">
    <property type="nucleotide sequence ID" value="NZ_FTPD01000056.1"/>
</dbReference>
<dbReference type="STRING" id="1631249.BQ8794_60055"/>
<dbReference type="Pfam" id="PF08843">
    <property type="entry name" value="AbiEii"/>
    <property type="match status" value="1"/>
</dbReference>
<keyword evidence="2" id="KW-1185">Reference proteome</keyword>
<proteinExistence type="predicted"/>
<evidence type="ECO:0000313" key="2">
    <source>
        <dbReference type="Proteomes" id="UP000188388"/>
    </source>
</evidence>
<dbReference type="InterPro" id="IPR014942">
    <property type="entry name" value="AbiEii"/>
</dbReference>
<reference evidence="2" key="1">
    <citation type="submission" date="2017-01" db="EMBL/GenBank/DDBJ databases">
        <authorList>
            <person name="Brunel B."/>
        </authorList>
    </citation>
    <scope>NUCLEOTIDE SEQUENCE [LARGE SCALE GENOMIC DNA]</scope>
</reference>
<gene>
    <name evidence="1" type="ORF">BQ8794_60055</name>
</gene>
<dbReference type="Proteomes" id="UP000188388">
    <property type="component" value="Unassembled WGS sequence"/>
</dbReference>